<proteinExistence type="inferred from homology"/>
<keyword evidence="22" id="KW-1185">Reference proteome</keyword>
<keyword evidence="6 15" id="KW-0479">Metal-binding</keyword>
<dbReference type="InterPro" id="IPR036465">
    <property type="entry name" value="vWFA_dom_sf"/>
</dbReference>
<evidence type="ECO:0000256" key="14">
    <source>
        <dbReference type="ARBA" id="ARBA00025471"/>
    </source>
</evidence>
<dbReference type="SUPFAM" id="SSF53300">
    <property type="entry name" value="vWA-like"/>
    <property type="match status" value="1"/>
</dbReference>
<dbReference type="InterPro" id="IPR006900">
    <property type="entry name" value="Sec23/24_helical_dom"/>
</dbReference>
<dbReference type="SUPFAM" id="SSF82919">
    <property type="entry name" value="Zn-finger domain of Sec23/24"/>
    <property type="match status" value="1"/>
</dbReference>
<dbReference type="InterPro" id="IPR006895">
    <property type="entry name" value="Znf_Sec23_Sec24"/>
</dbReference>
<evidence type="ECO:0000313" key="22">
    <source>
        <dbReference type="Proteomes" id="UP000268321"/>
    </source>
</evidence>
<dbReference type="Pfam" id="PF04811">
    <property type="entry name" value="Sec23_trunk"/>
    <property type="match status" value="1"/>
</dbReference>
<dbReference type="Pfam" id="PF00626">
    <property type="entry name" value="Gelsolin"/>
    <property type="match status" value="1"/>
</dbReference>
<evidence type="ECO:0000256" key="3">
    <source>
        <dbReference type="ARBA" id="ARBA00009210"/>
    </source>
</evidence>
<evidence type="ECO:0000256" key="8">
    <source>
        <dbReference type="ARBA" id="ARBA00022833"/>
    </source>
</evidence>
<dbReference type="GO" id="GO:0008270">
    <property type="term" value="F:zinc ion binding"/>
    <property type="evidence" value="ECO:0007669"/>
    <property type="project" value="InterPro"/>
</dbReference>
<protein>
    <recommendedName>
        <fullName evidence="4 15">Protein transport protein SEC23</fullName>
    </recommendedName>
</protein>
<evidence type="ECO:0000256" key="7">
    <source>
        <dbReference type="ARBA" id="ARBA00022824"/>
    </source>
</evidence>
<dbReference type="SUPFAM" id="SSF82754">
    <property type="entry name" value="C-terminal, gelsolin-like domain of Sec23/24"/>
    <property type="match status" value="1"/>
</dbReference>
<gene>
    <name evidence="21" type="ORF">METBISCDRAFT_14370</name>
</gene>
<dbReference type="FunFam" id="3.40.20.10:FF:000041">
    <property type="entry name" value="Protein transport protein SEC23"/>
    <property type="match status" value="1"/>
</dbReference>
<comment type="function">
    <text evidence="14 15">Component of the coat protein complex II (COPII) which promotes the formation of transport vesicles from the endoplasmic reticulum (ER). The coat has two main functions, the physical deformation of the endoplasmic reticulum membrane into vesicles and the selection of cargo molecules.</text>
</comment>
<dbReference type="InterPro" id="IPR029006">
    <property type="entry name" value="ADF-H/Gelsolin-like_dom_sf"/>
</dbReference>
<evidence type="ECO:0000259" key="18">
    <source>
        <dbReference type="Pfam" id="PF04811"/>
    </source>
</evidence>
<name>A0A4P9ZEC3_9ASCO</name>
<feature type="domain" description="Sec23/Sec24 helical" evidence="19">
    <location>
        <begin position="536"/>
        <end position="643"/>
    </location>
</feature>
<dbReference type="InterPro" id="IPR036180">
    <property type="entry name" value="Gelsolin-like_dom_sf"/>
</dbReference>
<evidence type="ECO:0000256" key="11">
    <source>
        <dbReference type="ARBA" id="ARBA00023034"/>
    </source>
</evidence>
<dbReference type="InterPro" id="IPR007123">
    <property type="entry name" value="Gelsolin-like_dom"/>
</dbReference>
<evidence type="ECO:0000256" key="15">
    <source>
        <dbReference type="RuleBase" id="RU365030"/>
    </source>
</evidence>
<evidence type="ECO:0000313" key="21">
    <source>
        <dbReference type="EMBL" id="RKP31337.1"/>
    </source>
</evidence>
<keyword evidence="8 15" id="KW-0862">Zinc</keyword>
<evidence type="ECO:0000259" key="20">
    <source>
        <dbReference type="Pfam" id="PF08033"/>
    </source>
</evidence>
<keyword evidence="10 15" id="KW-0653">Protein transport</keyword>
<dbReference type="GO" id="GO:0005789">
    <property type="term" value="C:endoplasmic reticulum membrane"/>
    <property type="evidence" value="ECO:0007669"/>
    <property type="project" value="UniProtKB-SubCell"/>
</dbReference>
<dbReference type="GO" id="GO:0000139">
    <property type="term" value="C:Golgi membrane"/>
    <property type="evidence" value="ECO:0007669"/>
    <property type="project" value="UniProtKB-SubCell"/>
</dbReference>
<dbReference type="Pfam" id="PF04815">
    <property type="entry name" value="Sec23_helical"/>
    <property type="match status" value="1"/>
</dbReference>
<comment type="subcellular location">
    <subcellularLocation>
        <location evidence="15">Cytoplasm</location>
    </subcellularLocation>
    <subcellularLocation>
        <location evidence="1 15">Cytoplasmic vesicle</location>
        <location evidence="1 15">COPII-coated vesicle membrane</location>
        <topology evidence="1 15">Peripheral membrane protein</topology>
        <orientation evidence="1 15">Cytoplasmic side</orientation>
    </subcellularLocation>
    <subcellularLocation>
        <location evidence="2 15">Endoplasmic reticulum membrane</location>
        <topology evidence="2 15">Peripheral membrane protein</topology>
        <orientation evidence="2 15">Cytoplasmic side</orientation>
    </subcellularLocation>
    <subcellularLocation>
        <location evidence="15">Golgi apparatus membrane</location>
        <topology evidence="15">Peripheral membrane protein</topology>
        <orientation evidence="15">Cytoplasmic side</orientation>
    </subcellularLocation>
</comment>
<dbReference type="Pfam" id="PF08033">
    <property type="entry name" value="Sec23_BS"/>
    <property type="match status" value="1"/>
</dbReference>
<feature type="domain" description="Zinc finger Sec23/Sec24-type" evidence="17">
    <location>
        <begin position="55"/>
        <end position="90"/>
    </location>
</feature>
<feature type="domain" description="Sec23/Sec24 trunk" evidence="18">
    <location>
        <begin position="117"/>
        <end position="393"/>
    </location>
</feature>
<dbReference type="Pfam" id="PF04810">
    <property type="entry name" value="zf-Sec23_Sec24"/>
    <property type="match status" value="1"/>
</dbReference>
<organism evidence="21 22">
    <name type="scientific">Metschnikowia bicuspidata</name>
    <dbReference type="NCBI Taxonomy" id="27322"/>
    <lineage>
        <taxon>Eukaryota</taxon>
        <taxon>Fungi</taxon>
        <taxon>Dikarya</taxon>
        <taxon>Ascomycota</taxon>
        <taxon>Saccharomycotina</taxon>
        <taxon>Pichiomycetes</taxon>
        <taxon>Metschnikowiaceae</taxon>
        <taxon>Metschnikowia</taxon>
    </lineage>
</organism>
<dbReference type="GO" id="GO:0006886">
    <property type="term" value="P:intracellular protein transport"/>
    <property type="evidence" value="ECO:0007669"/>
    <property type="project" value="InterPro"/>
</dbReference>
<dbReference type="Proteomes" id="UP000268321">
    <property type="component" value="Unassembled WGS sequence"/>
</dbReference>
<dbReference type="Gene3D" id="2.30.30.380">
    <property type="entry name" value="Zn-finger domain of Sec23/24"/>
    <property type="match status" value="1"/>
</dbReference>
<evidence type="ECO:0000256" key="1">
    <source>
        <dbReference type="ARBA" id="ARBA00004299"/>
    </source>
</evidence>
<keyword evidence="7 15" id="KW-0256">Endoplasmic reticulum</keyword>
<dbReference type="InterPro" id="IPR037364">
    <property type="entry name" value="Sec23"/>
</dbReference>
<dbReference type="PANTHER" id="PTHR11141:SF0">
    <property type="entry name" value="PROTEIN TRANSPORT PROTEIN SEC23"/>
    <property type="match status" value="1"/>
</dbReference>
<dbReference type="OrthoDB" id="10256289at2759"/>
<accession>A0A4P9ZEC3</accession>
<keyword evidence="12 15" id="KW-0472">Membrane</keyword>
<dbReference type="Gene3D" id="3.40.20.10">
    <property type="entry name" value="Severin"/>
    <property type="match status" value="1"/>
</dbReference>
<keyword evidence="9 15" id="KW-0931">ER-Golgi transport</keyword>
<evidence type="ECO:0000259" key="17">
    <source>
        <dbReference type="Pfam" id="PF04810"/>
    </source>
</evidence>
<dbReference type="InterPro" id="IPR036174">
    <property type="entry name" value="Znf_Sec23_Sec24_sf"/>
</dbReference>
<sequence>MDFLGREDVDGIRFSWNNVPKSKLQHQRNVVPLAALYTPLNNKAAIPTYPDHVAVRCRQCKAFAHPYVSLHLQSGNWQCSFCMFHNTIPQVQPGAGHPAVDPHHTTMEFRTDRRAPLAPVFVYVVDTCFEGDDVEDAFDALRASLVDSLALLPADALVGLVSFGRHVLLHDLSAPHRSVVFNGNKQYTLDAVQTAFGLEVPGITGNGTLGSVAQRYLGRVDLVEYQLTSIIELVLNNTFPHADTHRPARATGAAMNVVALTLLALFGRNTMAGGHILCFIGGAATVGPGRVVDRPKKEPLRSHHDIEKAKAAQLPNISSGVAKVNPLLWNDAKTFYADVADVLSATGLAMNLFIGSYDQAGLHEMAVVCARTGGSVVMCDSFSTTLFKTSLIKFFARRGDAEYPEATQLLQADDGGFLQMGFNASLECRTSRDLQIQGLIGHATTLPMRKDPTDSPVSPVVVGEGNTNVWKLCSVNPQSTYGVYLDKLDSPNVGRTYVQFTFHYQHPSGEYRIRVTTCALGVIPDADGAALLYGFDSEAALVAIARSQIEKLCAPGKSKWMLAFDIADLNKHLDKLLVDYCSQFAHYTKGDPTSFTIYDKYFDLACKMYHLRRSPFIRVFNSSPDETSFYHHVLMHEDVVNSVIMIKPSLLCYDMDTFGQPDAAGNQSTDPVAVELDLSSLGKQRILLLDTFFQILIYHGLTIAQWKKMNYQNQEGYEHFRDFLDAPKIEALYILADRFPLPRFIDCDEGGSQARFLIARLNSSTSYSSNPQFDGRDILTDDASLAEFMDRLKRNIVGSKL</sequence>
<dbReference type="InterPro" id="IPR006896">
    <property type="entry name" value="Sec23/24_trunk_dom"/>
</dbReference>
<dbReference type="EMBL" id="ML004443">
    <property type="protein sequence ID" value="RKP31337.1"/>
    <property type="molecule type" value="Genomic_DNA"/>
</dbReference>
<dbReference type="GO" id="GO:0070971">
    <property type="term" value="C:endoplasmic reticulum exit site"/>
    <property type="evidence" value="ECO:0007669"/>
    <property type="project" value="TreeGrafter"/>
</dbReference>
<dbReference type="GO" id="GO:0030127">
    <property type="term" value="C:COPII vesicle coat"/>
    <property type="evidence" value="ECO:0007669"/>
    <property type="project" value="InterPro"/>
</dbReference>
<evidence type="ECO:0000256" key="9">
    <source>
        <dbReference type="ARBA" id="ARBA00022892"/>
    </source>
</evidence>
<feature type="domain" description="Gelsolin-like" evidence="16">
    <location>
        <begin position="669"/>
        <end position="757"/>
    </location>
</feature>
<keyword evidence="13 15" id="KW-0968">Cytoplasmic vesicle</keyword>
<evidence type="ECO:0000256" key="13">
    <source>
        <dbReference type="ARBA" id="ARBA00023329"/>
    </source>
</evidence>
<keyword evidence="11 15" id="KW-0333">Golgi apparatus</keyword>
<dbReference type="GO" id="GO:0090110">
    <property type="term" value="P:COPII-coated vesicle cargo loading"/>
    <property type="evidence" value="ECO:0007669"/>
    <property type="project" value="TreeGrafter"/>
</dbReference>
<dbReference type="GO" id="GO:0005096">
    <property type="term" value="F:GTPase activator activity"/>
    <property type="evidence" value="ECO:0007669"/>
    <property type="project" value="TreeGrafter"/>
</dbReference>
<evidence type="ECO:0000256" key="5">
    <source>
        <dbReference type="ARBA" id="ARBA00022448"/>
    </source>
</evidence>
<dbReference type="PANTHER" id="PTHR11141">
    <property type="entry name" value="PROTEIN TRANSPORT PROTEIN SEC23"/>
    <property type="match status" value="1"/>
</dbReference>
<evidence type="ECO:0000259" key="19">
    <source>
        <dbReference type="Pfam" id="PF04815"/>
    </source>
</evidence>
<comment type="similarity">
    <text evidence="3 15">Belongs to the SEC23/SEC24 family. SEC23 subfamily.</text>
</comment>
<reference evidence="22" key="1">
    <citation type="journal article" date="2018" name="Nat. Microbiol.">
        <title>Leveraging single-cell genomics to expand the fungal tree of life.</title>
        <authorList>
            <person name="Ahrendt S.R."/>
            <person name="Quandt C.A."/>
            <person name="Ciobanu D."/>
            <person name="Clum A."/>
            <person name="Salamov A."/>
            <person name="Andreopoulos B."/>
            <person name="Cheng J.F."/>
            <person name="Woyke T."/>
            <person name="Pelin A."/>
            <person name="Henrissat B."/>
            <person name="Reynolds N.K."/>
            <person name="Benny G.L."/>
            <person name="Smith M.E."/>
            <person name="James T.Y."/>
            <person name="Grigoriev I.V."/>
        </authorList>
    </citation>
    <scope>NUCLEOTIDE SEQUENCE [LARGE SCALE GENOMIC DNA]</scope>
    <source>
        <strain evidence="22">Baker2002</strain>
    </source>
</reference>
<dbReference type="SUPFAM" id="SSF81995">
    <property type="entry name" value="beta-sandwich domain of Sec23/24"/>
    <property type="match status" value="1"/>
</dbReference>
<evidence type="ECO:0000256" key="6">
    <source>
        <dbReference type="ARBA" id="ARBA00022723"/>
    </source>
</evidence>
<dbReference type="AlphaFoldDB" id="A0A4P9ZEC3"/>
<dbReference type="Gene3D" id="1.20.120.730">
    <property type="entry name" value="Sec23/Sec24 helical domain"/>
    <property type="match status" value="1"/>
</dbReference>
<evidence type="ECO:0000256" key="4">
    <source>
        <dbReference type="ARBA" id="ARBA00021212"/>
    </source>
</evidence>
<dbReference type="InterPro" id="IPR012990">
    <property type="entry name" value="Beta-sandwich_Sec23_24"/>
</dbReference>
<dbReference type="Gene3D" id="3.40.50.410">
    <property type="entry name" value="von Willebrand factor, type A domain"/>
    <property type="match status" value="1"/>
</dbReference>
<feature type="domain" description="Sec23/Sec24 beta-sandwich" evidence="20">
    <location>
        <begin position="421"/>
        <end position="522"/>
    </location>
</feature>
<evidence type="ECO:0000256" key="10">
    <source>
        <dbReference type="ARBA" id="ARBA00022927"/>
    </source>
</evidence>
<dbReference type="Gene3D" id="2.60.40.1670">
    <property type="entry name" value="beta-sandwich domain of Sec23/24"/>
    <property type="match status" value="1"/>
</dbReference>
<keyword evidence="5 15" id="KW-0813">Transport</keyword>
<keyword evidence="15" id="KW-0963">Cytoplasm</keyword>
<dbReference type="SUPFAM" id="SSF81811">
    <property type="entry name" value="Helical domain of Sec23/24"/>
    <property type="match status" value="1"/>
</dbReference>
<dbReference type="InterPro" id="IPR036175">
    <property type="entry name" value="Sec23/24_helical_dom_sf"/>
</dbReference>
<evidence type="ECO:0000259" key="16">
    <source>
        <dbReference type="Pfam" id="PF00626"/>
    </source>
</evidence>
<evidence type="ECO:0000256" key="12">
    <source>
        <dbReference type="ARBA" id="ARBA00023136"/>
    </source>
</evidence>
<evidence type="ECO:0000256" key="2">
    <source>
        <dbReference type="ARBA" id="ARBA00004397"/>
    </source>
</evidence>